<dbReference type="Pfam" id="PF05378">
    <property type="entry name" value="Hydant_A_N"/>
    <property type="match status" value="1"/>
</dbReference>
<dbReference type="PANTHER" id="PTHR11365:SF23">
    <property type="entry name" value="HYPOTHETICAL 5-OXOPROLINASE (EUROFUNG)-RELATED"/>
    <property type="match status" value="1"/>
</dbReference>
<dbReference type="AlphaFoldDB" id="A0A5Q6RY52"/>
<accession>A0A5Q6RY52</accession>
<dbReference type="GO" id="GO:0006749">
    <property type="term" value="P:glutathione metabolic process"/>
    <property type="evidence" value="ECO:0007669"/>
    <property type="project" value="TreeGrafter"/>
</dbReference>
<dbReference type="Pfam" id="PF01968">
    <property type="entry name" value="Hydantoinase_A"/>
    <property type="match status" value="1"/>
</dbReference>
<evidence type="ECO:0000259" key="2">
    <source>
        <dbReference type="Pfam" id="PF05378"/>
    </source>
</evidence>
<dbReference type="OrthoDB" id="9768323at2"/>
<dbReference type="SUPFAM" id="SSF53067">
    <property type="entry name" value="Actin-like ATPase domain"/>
    <property type="match status" value="1"/>
</dbReference>
<comment type="caution">
    <text evidence="4">The sequence shown here is derived from an EMBL/GenBank/DDBJ whole genome shotgun (WGS) entry which is preliminary data.</text>
</comment>
<reference evidence="4 5" key="1">
    <citation type="submission" date="2019-09" db="EMBL/GenBank/DDBJ databases">
        <title>Mumia zhuanghuii sp. nov. isolated from the intestinal contents of plateau pika (Ochotona curzoniae) in the Qinghai-Tibet plateau of China.</title>
        <authorList>
            <person name="Tian Z."/>
        </authorList>
    </citation>
    <scope>NUCLEOTIDE SEQUENCE [LARGE SCALE GENOMIC DNA]</scope>
    <source>
        <strain evidence="5">350</strain>
    </source>
</reference>
<dbReference type="GO" id="GO:0017168">
    <property type="term" value="F:5-oxoprolinase (ATP-hydrolyzing) activity"/>
    <property type="evidence" value="ECO:0007669"/>
    <property type="project" value="TreeGrafter"/>
</dbReference>
<feature type="domain" description="Hydantoinase A/oxoprolinase" evidence="1">
    <location>
        <begin position="216"/>
        <end position="508"/>
    </location>
</feature>
<dbReference type="PANTHER" id="PTHR11365">
    <property type="entry name" value="5-OXOPROLINASE RELATED"/>
    <property type="match status" value="1"/>
</dbReference>
<feature type="domain" description="Acetophenone carboxylase-like C-terminal" evidence="3">
    <location>
        <begin position="526"/>
        <end position="697"/>
    </location>
</feature>
<name>A0A5Q6RY52_9ACTN</name>
<dbReference type="Proteomes" id="UP000307768">
    <property type="component" value="Unassembled WGS sequence"/>
</dbReference>
<gene>
    <name evidence="4" type="ORF">FE697_012825</name>
</gene>
<dbReference type="RefSeq" id="WP_149769963.1">
    <property type="nucleotide sequence ID" value="NZ_VDFQ02000003.1"/>
</dbReference>
<evidence type="ECO:0000259" key="1">
    <source>
        <dbReference type="Pfam" id="PF01968"/>
    </source>
</evidence>
<dbReference type="GO" id="GO:0005829">
    <property type="term" value="C:cytosol"/>
    <property type="evidence" value="ECO:0007669"/>
    <property type="project" value="TreeGrafter"/>
</dbReference>
<dbReference type="InterPro" id="IPR002821">
    <property type="entry name" value="Hydantoinase_A"/>
</dbReference>
<dbReference type="InterPro" id="IPR043129">
    <property type="entry name" value="ATPase_NBD"/>
</dbReference>
<dbReference type="EMBL" id="VDFQ02000003">
    <property type="protein sequence ID" value="KAA1423012.1"/>
    <property type="molecule type" value="Genomic_DNA"/>
</dbReference>
<dbReference type="InterPro" id="IPR008040">
    <property type="entry name" value="Hydant_A_N"/>
</dbReference>
<protein>
    <submittedName>
        <fullName evidence="4">Hydantoinase/oxoprolinase family protein</fullName>
    </submittedName>
</protein>
<evidence type="ECO:0000259" key="3">
    <source>
        <dbReference type="Pfam" id="PF19278"/>
    </source>
</evidence>
<dbReference type="InterPro" id="IPR049517">
    <property type="entry name" value="ACX-like_C"/>
</dbReference>
<dbReference type="InterPro" id="IPR045079">
    <property type="entry name" value="Oxoprolinase-like"/>
</dbReference>
<feature type="domain" description="Hydantoinase/oxoprolinase N-terminal" evidence="2">
    <location>
        <begin position="7"/>
        <end position="195"/>
    </location>
</feature>
<evidence type="ECO:0000313" key="4">
    <source>
        <dbReference type="EMBL" id="KAA1423012.1"/>
    </source>
</evidence>
<sequence>MTGRYVIGVDIGGTFTDCVLLDDEGRIAIGKAPSTPPDFHEGFLAAIEVAAARIGIGAEVLIGQARAIVHGCTVATNALVEKRTSRTALLTTAGHGDTLSFMQAGHRLAGLDARQIARLAGHTKPEALIPKSLVVEVDERVAADGSVIVALDEDRVRDQVRALVADGVEAFAVTFLWSTANDRHERLLGRIISEEAPDAFLSLSCEVSPRPGEYQRSVATAINAMIGPVTSTYLQQLTARLQALGYTGELAVMSCTGGLIDAARASRLPLLTIGSGPVAGLIGAGKLAQAMGGGTAADDGNVLTGDMGGTTFDVGVIRRGQPVTRSETRYGQYEYFVPTLDVRSVGSGGGSIVAYDEETASLRVGPQSAGAVPGPAAYLRGGEKATVTDADLVLGYLNPEYFLGGDIALGTQAARDALERAGSPLGFTAEQTAAAAARIVDDQMADAIRLSSIQQGYDPRSCVMYAYGGAGAVHCPQVARSLGIRTLVIPLGDLAAGWSAFGVASSDAMLVQDMPLVLASPFDPDALNNAWKQLEEEVRAAMPEGMRDANPVLERSAEMRFTMQVNQIRIPAPDGVYGPDEVTQLVAAFEEEYERLYGQGSGYPVAGFMVTSLRVSARAQMAAAELTARGDGVPHDVAPAGERDVIWYELGPDPVRTPVYRGSEFTSGSRVVGPAIVEFVDTTLVLRQGQRAIVDTYDSIVIET</sequence>
<proteinExistence type="predicted"/>
<organism evidence="4 5">
    <name type="scientific">Mumia zhuanghuii</name>
    <dbReference type="NCBI Taxonomy" id="2585211"/>
    <lineage>
        <taxon>Bacteria</taxon>
        <taxon>Bacillati</taxon>
        <taxon>Actinomycetota</taxon>
        <taxon>Actinomycetes</taxon>
        <taxon>Propionibacteriales</taxon>
        <taxon>Nocardioidaceae</taxon>
        <taxon>Mumia</taxon>
    </lineage>
</organism>
<dbReference type="Gene3D" id="3.30.420.40">
    <property type="match status" value="1"/>
</dbReference>
<dbReference type="Pfam" id="PF19278">
    <property type="entry name" value="Hydant_A_C"/>
    <property type="match status" value="1"/>
</dbReference>
<evidence type="ECO:0000313" key="5">
    <source>
        <dbReference type="Proteomes" id="UP000307768"/>
    </source>
</evidence>